<keyword evidence="6" id="KW-0663">Pyridoxal phosphate</keyword>
<dbReference type="GO" id="GO:0006520">
    <property type="term" value="P:amino acid metabolic process"/>
    <property type="evidence" value="ECO:0007669"/>
    <property type="project" value="InterPro"/>
</dbReference>
<dbReference type="InterPro" id="IPR004839">
    <property type="entry name" value="Aminotransferase_I/II_large"/>
</dbReference>
<dbReference type="Pfam" id="PF00155">
    <property type="entry name" value="Aminotran_1_2"/>
    <property type="match status" value="1"/>
</dbReference>
<dbReference type="InterPro" id="IPR015421">
    <property type="entry name" value="PyrdxlP-dep_Trfase_major"/>
</dbReference>
<dbReference type="Gene3D" id="3.40.640.10">
    <property type="entry name" value="Type I PLP-dependent aspartate aminotransferase-like (Major domain)"/>
    <property type="match status" value="1"/>
</dbReference>
<evidence type="ECO:0000256" key="1">
    <source>
        <dbReference type="ARBA" id="ARBA00001933"/>
    </source>
</evidence>
<dbReference type="Proteomes" id="UP000782519">
    <property type="component" value="Unassembled WGS sequence"/>
</dbReference>
<comment type="caution">
    <text evidence="9">The sequence shown here is derived from an EMBL/GenBank/DDBJ whole genome shotgun (WGS) entry which is preliminary data.</text>
</comment>
<reference evidence="9" key="1">
    <citation type="submission" date="2020-07" db="EMBL/GenBank/DDBJ databases">
        <title>Huge and variable diversity of episymbiotic CPR bacteria and DPANN archaea in groundwater ecosystems.</title>
        <authorList>
            <person name="He C.Y."/>
            <person name="Keren R."/>
            <person name="Whittaker M."/>
            <person name="Farag I.F."/>
            <person name="Doudna J."/>
            <person name="Cate J.H.D."/>
            <person name="Banfield J.F."/>
        </authorList>
    </citation>
    <scope>NUCLEOTIDE SEQUENCE</scope>
    <source>
        <strain evidence="9">NC_groundwater_1818_Pr3_B-0.1um_66_35</strain>
    </source>
</reference>
<organism evidence="9 10">
    <name type="scientific">Rhodopseudomonas palustris</name>
    <dbReference type="NCBI Taxonomy" id="1076"/>
    <lineage>
        <taxon>Bacteria</taxon>
        <taxon>Pseudomonadati</taxon>
        <taxon>Pseudomonadota</taxon>
        <taxon>Alphaproteobacteria</taxon>
        <taxon>Hyphomicrobiales</taxon>
        <taxon>Nitrobacteraceae</taxon>
        <taxon>Rhodopseudomonas</taxon>
    </lineage>
</organism>
<evidence type="ECO:0000259" key="8">
    <source>
        <dbReference type="Pfam" id="PF00155"/>
    </source>
</evidence>
<dbReference type="PANTHER" id="PTHR46383:SF2">
    <property type="entry name" value="AMINOTRANSFERASE"/>
    <property type="match status" value="1"/>
</dbReference>
<dbReference type="InterPro" id="IPR015424">
    <property type="entry name" value="PyrdxlP-dep_Trfase"/>
</dbReference>
<evidence type="ECO:0000256" key="2">
    <source>
        <dbReference type="ARBA" id="ARBA00007441"/>
    </source>
</evidence>
<dbReference type="PANTHER" id="PTHR46383">
    <property type="entry name" value="ASPARTATE AMINOTRANSFERASE"/>
    <property type="match status" value="1"/>
</dbReference>
<feature type="domain" description="Aminotransferase class I/classII large" evidence="8">
    <location>
        <begin position="44"/>
        <end position="390"/>
    </location>
</feature>
<dbReference type="AlphaFoldDB" id="A0A933S190"/>
<evidence type="ECO:0000256" key="3">
    <source>
        <dbReference type="ARBA" id="ARBA00012753"/>
    </source>
</evidence>
<evidence type="ECO:0000256" key="4">
    <source>
        <dbReference type="ARBA" id="ARBA00022576"/>
    </source>
</evidence>
<dbReference type="CDD" id="cd00609">
    <property type="entry name" value="AAT_like"/>
    <property type="match status" value="1"/>
</dbReference>
<accession>A0A933S190</accession>
<evidence type="ECO:0000313" key="10">
    <source>
        <dbReference type="Proteomes" id="UP000782519"/>
    </source>
</evidence>
<gene>
    <name evidence="9" type="ORF">HZA66_17320</name>
</gene>
<dbReference type="EC" id="2.6.1.1" evidence="3"/>
<evidence type="ECO:0000256" key="7">
    <source>
        <dbReference type="ARBA" id="ARBA00049185"/>
    </source>
</evidence>
<name>A0A933S190_RHOPL</name>
<keyword evidence="4 9" id="KW-0032">Aminotransferase</keyword>
<proteinExistence type="inferred from homology"/>
<evidence type="ECO:0000256" key="5">
    <source>
        <dbReference type="ARBA" id="ARBA00022679"/>
    </source>
</evidence>
<dbReference type="GO" id="GO:0030170">
    <property type="term" value="F:pyridoxal phosphate binding"/>
    <property type="evidence" value="ECO:0007669"/>
    <property type="project" value="InterPro"/>
</dbReference>
<dbReference type="EMBL" id="JACRJB010000052">
    <property type="protein sequence ID" value="MBI5131204.1"/>
    <property type="molecule type" value="Genomic_DNA"/>
</dbReference>
<dbReference type="PRINTS" id="PR00753">
    <property type="entry name" value="ACCSYNTHASE"/>
</dbReference>
<protein>
    <recommendedName>
        <fullName evidence="3">aspartate transaminase</fullName>
        <ecNumber evidence="3">2.6.1.1</ecNumber>
    </recommendedName>
</protein>
<keyword evidence="5" id="KW-0808">Transferase</keyword>
<dbReference type="GO" id="GO:0004069">
    <property type="term" value="F:L-aspartate:2-oxoglutarate aminotransferase activity"/>
    <property type="evidence" value="ECO:0007669"/>
    <property type="project" value="UniProtKB-EC"/>
</dbReference>
<comment type="similarity">
    <text evidence="2">Belongs to the class-I pyridoxal-phosphate-dependent aminotransferase family.</text>
</comment>
<evidence type="ECO:0000313" key="9">
    <source>
        <dbReference type="EMBL" id="MBI5131204.1"/>
    </source>
</evidence>
<evidence type="ECO:0000256" key="6">
    <source>
        <dbReference type="ARBA" id="ARBA00022898"/>
    </source>
</evidence>
<comment type="cofactor">
    <cofactor evidence="1">
        <name>pyridoxal 5'-phosphate</name>
        <dbReference type="ChEBI" id="CHEBI:597326"/>
    </cofactor>
</comment>
<dbReference type="SUPFAM" id="SSF53383">
    <property type="entry name" value="PLP-dependent transferases"/>
    <property type="match status" value="1"/>
</dbReference>
<comment type="catalytic activity">
    <reaction evidence="7">
        <text>L-aspartate + 2-oxoglutarate = oxaloacetate + L-glutamate</text>
        <dbReference type="Rhea" id="RHEA:21824"/>
        <dbReference type="ChEBI" id="CHEBI:16452"/>
        <dbReference type="ChEBI" id="CHEBI:16810"/>
        <dbReference type="ChEBI" id="CHEBI:29985"/>
        <dbReference type="ChEBI" id="CHEBI:29991"/>
        <dbReference type="EC" id="2.6.1.1"/>
    </reaction>
</comment>
<dbReference type="InterPro" id="IPR050596">
    <property type="entry name" value="AspAT/PAT-like"/>
</dbReference>
<sequence length="401" mass="43778">MLDATKTAALRQLLTASTRSNVPPFMVMDVMAAAERIEAAGGHVIHMEVGQPWAPAPRTALSAAHRALEQGRIDYTSALGIPSLRARIARHYRETYRCEVDPDRIVVTTGSSGAFILSFLALFEPGDRVAVTVPGYPPYRHILTALGCEPVLIETHSETRHALTGEALLAAHRKAPLKGVLVGSPANPTGTMMTREALTELIAVAESEGIRFISDEIYHGLDYAFPAVTAAELSPHAVVINSFSKYFCMTGWRVGWMVLPESLVRPVERLQQNLAISVPTLSQIAAEAAFDGSDEMEAVKRGYEENRNILIAGLPQAGLTEFLPADGAFYLYADVSKFTADSFDFTKRMLAEAHVAATPGTDFDPVRGKDFVRFSYARSADDMREAVRRITKWLGAEITGR</sequence>